<reference evidence="1 2" key="1">
    <citation type="journal article" date="2023" name="Nucleic Acids Res.">
        <title>The hologenome of Daphnia magna reveals possible DNA methylation and microbiome-mediated evolution of the host genome.</title>
        <authorList>
            <person name="Chaturvedi A."/>
            <person name="Li X."/>
            <person name="Dhandapani V."/>
            <person name="Marshall H."/>
            <person name="Kissane S."/>
            <person name="Cuenca-Cambronero M."/>
            <person name="Asole G."/>
            <person name="Calvet F."/>
            <person name="Ruiz-Romero M."/>
            <person name="Marangio P."/>
            <person name="Guigo R."/>
            <person name="Rago D."/>
            <person name="Mirbahai L."/>
            <person name="Eastwood N."/>
            <person name="Colbourne J.K."/>
            <person name="Zhou J."/>
            <person name="Mallon E."/>
            <person name="Orsini L."/>
        </authorList>
    </citation>
    <scope>NUCLEOTIDE SEQUENCE [LARGE SCALE GENOMIC DNA]</scope>
    <source>
        <strain evidence="1">LRV0_1</strain>
    </source>
</reference>
<dbReference type="EMBL" id="JAOYFB010000003">
    <property type="protein sequence ID" value="KAK4009632.1"/>
    <property type="molecule type" value="Genomic_DNA"/>
</dbReference>
<name>A0ABQ9Z9R5_9CRUS</name>
<proteinExistence type="predicted"/>
<sequence length="69" mass="7569">MEAALCDSVEGNGNKGPVRVTLVNRDEYVIKKFSENIFFLTTSSHTVLDCAAFKAGAKSIRTLRVFGPF</sequence>
<evidence type="ECO:0000313" key="1">
    <source>
        <dbReference type="EMBL" id="KAK4009632.1"/>
    </source>
</evidence>
<dbReference type="Proteomes" id="UP001234178">
    <property type="component" value="Unassembled WGS sequence"/>
</dbReference>
<organism evidence="1 2">
    <name type="scientific">Daphnia magna</name>
    <dbReference type="NCBI Taxonomy" id="35525"/>
    <lineage>
        <taxon>Eukaryota</taxon>
        <taxon>Metazoa</taxon>
        <taxon>Ecdysozoa</taxon>
        <taxon>Arthropoda</taxon>
        <taxon>Crustacea</taxon>
        <taxon>Branchiopoda</taxon>
        <taxon>Diplostraca</taxon>
        <taxon>Cladocera</taxon>
        <taxon>Anomopoda</taxon>
        <taxon>Daphniidae</taxon>
        <taxon>Daphnia</taxon>
    </lineage>
</organism>
<comment type="caution">
    <text evidence="1">The sequence shown here is derived from an EMBL/GenBank/DDBJ whole genome shotgun (WGS) entry which is preliminary data.</text>
</comment>
<evidence type="ECO:0000313" key="2">
    <source>
        <dbReference type="Proteomes" id="UP001234178"/>
    </source>
</evidence>
<accession>A0ABQ9Z9R5</accession>
<gene>
    <name evidence="1" type="ORF">OUZ56_018765</name>
</gene>
<protein>
    <submittedName>
        <fullName evidence="1">Uncharacterized protein</fullName>
    </submittedName>
</protein>
<keyword evidence="2" id="KW-1185">Reference proteome</keyword>